<organism evidence="1 2">
    <name type="scientific">Lentilactobacillus kisonensis DSM 19906 = JCM 15041</name>
    <dbReference type="NCBI Taxonomy" id="1423766"/>
    <lineage>
        <taxon>Bacteria</taxon>
        <taxon>Bacillati</taxon>
        <taxon>Bacillota</taxon>
        <taxon>Bacilli</taxon>
        <taxon>Lactobacillales</taxon>
        <taxon>Lactobacillaceae</taxon>
        <taxon>Lentilactobacillus</taxon>
    </lineage>
</organism>
<evidence type="ECO:0008006" key="3">
    <source>
        <dbReference type="Google" id="ProtNLM"/>
    </source>
</evidence>
<dbReference type="Proteomes" id="UP000051439">
    <property type="component" value="Unassembled WGS sequence"/>
</dbReference>
<evidence type="ECO:0000313" key="2">
    <source>
        <dbReference type="Proteomes" id="UP000051439"/>
    </source>
</evidence>
<name>A0A0R1NY06_9LACO</name>
<accession>A0A0R1NY06</accession>
<dbReference type="PATRIC" id="fig|1423766.4.peg.2484"/>
<sequence length="278" mass="31472">MKKFWGILLTITILAVVGMSKVAVSAKASWITGTKTLWTLVDSNGDVNQPSLYSTNITPGKNAYIWNYRHTKRIHNLKNYPNTTWYAVRGISKNRHFYYRIGNYNKTIKGLVWSGYVKKYVQKAPREFKTAAQFTHYIQTDPSQKLTRAVLKKFPNVPVSFALSKYAGQRFDLFPTSIDGFTDIVPISTLKLPAADFTAIPNYYSSVYTKSFSQQLQWYWALTLGQPVGPRADKVVEAMQFNGIDPAQFDDATANWKIGVNLNDGSSFSTFILAKQTD</sequence>
<dbReference type="EMBL" id="AZEB01000006">
    <property type="protein sequence ID" value="KRL22506.1"/>
    <property type="molecule type" value="Genomic_DNA"/>
</dbReference>
<proteinExistence type="predicted"/>
<gene>
    <name evidence="1" type="ORF">FC98_GL002393</name>
</gene>
<dbReference type="AlphaFoldDB" id="A0A0R1NY06"/>
<protein>
    <recommendedName>
        <fullName evidence="3">D-alanyl-D-alanine carboxypeptidase</fullName>
    </recommendedName>
</protein>
<evidence type="ECO:0000313" key="1">
    <source>
        <dbReference type="EMBL" id="KRL22506.1"/>
    </source>
</evidence>
<comment type="caution">
    <text evidence="1">The sequence shown here is derived from an EMBL/GenBank/DDBJ whole genome shotgun (WGS) entry which is preliminary data.</text>
</comment>
<keyword evidence="2" id="KW-1185">Reference proteome</keyword>
<reference evidence="1 2" key="1">
    <citation type="journal article" date="2015" name="Genome Announc.">
        <title>Expanding the biotechnology potential of lactobacilli through comparative genomics of 213 strains and associated genera.</title>
        <authorList>
            <person name="Sun Z."/>
            <person name="Harris H.M."/>
            <person name="McCann A."/>
            <person name="Guo C."/>
            <person name="Argimon S."/>
            <person name="Zhang W."/>
            <person name="Yang X."/>
            <person name="Jeffery I.B."/>
            <person name="Cooney J.C."/>
            <person name="Kagawa T.F."/>
            <person name="Liu W."/>
            <person name="Song Y."/>
            <person name="Salvetti E."/>
            <person name="Wrobel A."/>
            <person name="Rasinkangas P."/>
            <person name="Parkhill J."/>
            <person name="Rea M.C."/>
            <person name="O'Sullivan O."/>
            <person name="Ritari J."/>
            <person name="Douillard F.P."/>
            <person name="Paul Ross R."/>
            <person name="Yang R."/>
            <person name="Briner A.E."/>
            <person name="Felis G.E."/>
            <person name="de Vos W.M."/>
            <person name="Barrangou R."/>
            <person name="Klaenhammer T.R."/>
            <person name="Caufield P.W."/>
            <person name="Cui Y."/>
            <person name="Zhang H."/>
            <person name="O'Toole P.W."/>
        </authorList>
    </citation>
    <scope>NUCLEOTIDE SEQUENCE [LARGE SCALE GENOMIC DNA]</scope>
    <source>
        <strain evidence="1 2">DSM 19906</strain>
    </source>
</reference>
<dbReference type="RefSeq" id="WP_056949253.1">
    <property type="nucleotide sequence ID" value="NZ_AZEB01000006.1"/>
</dbReference>